<dbReference type="PATRIC" id="fig|1423745.4.peg.1163"/>
<keyword evidence="1 2" id="KW-0238">DNA-binding</keyword>
<evidence type="ECO:0000256" key="1">
    <source>
        <dbReference type="ARBA" id="ARBA00023125"/>
    </source>
</evidence>
<dbReference type="AlphaFoldDB" id="A0A0R2CMI1"/>
<name>A0A0R2CMI1_9LACO</name>
<proteinExistence type="predicted"/>
<dbReference type="PRINTS" id="PR00455">
    <property type="entry name" value="HTHTETR"/>
</dbReference>
<gene>
    <name evidence="4" type="ORF">FC87_GL001099</name>
</gene>
<dbReference type="PROSITE" id="PS50977">
    <property type="entry name" value="HTH_TETR_2"/>
    <property type="match status" value="1"/>
</dbReference>
<dbReference type="SUPFAM" id="SSF46689">
    <property type="entry name" value="Homeodomain-like"/>
    <property type="match status" value="1"/>
</dbReference>
<dbReference type="PANTHER" id="PTHR43479:SF11">
    <property type="entry name" value="ACREF_ENVCD OPERON REPRESSOR-RELATED"/>
    <property type="match status" value="1"/>
</dbReference>
<comment type="caution">
    <text evidence="4">The sequence shown here is derived from an EMBL/GenBank/DDBJ whole genome shotgun (WGS) entry which is preliminary data.</text>
</comment>
<dbReference type="EMBL" id="AYZI01000007">
    <property type="protein sequence ID" value="KRM91172.1"/>
    <property type="molecule type" value="Genomic_DNA"/>
</dbReference>
<sequence length="191" mass="21869">MNRSIQKANTRKKLLQTAIKLFKLNGIKAVKTGEIAQNAGVSTGTFYVHFKSKEEIISAIYYDSFNDFMQERLKTLNVNAESLTQLLIKIGNFEFNFVDQVGREVTTNAFSANLMTNYEHPGHHLESRTFPAKIKTIIAKKDARNPEETLVEFETLLRGIMLTWCFNQEPRSITAFGDQFLHKYVPTLTNQ</sequence>
<dbReference type="InterPro" id="IPR001647">
    <property type="entry name" value="HTH_TetR"/>
</dbReference>
<reference evidence="4 5" key="1">
    <citation type="journal article" date="2015" name="Genome Announc.">
        <title>Expanding the biotechnology potential of lactobacilli through comparative genomics of 213 strains and associated genera.</title>
        <authorList>
            <person name="Sun Z."/>
            <person name="Harris H.M."/>
            <person name="McCann A."/>
            <person name="Guo C."/>
            <person name="Argimon S."/>
            <person name="Zhang W."/>
            <person name="Yang X."/>
            <person name="Jeffery I.B."/>
            <person name="Cooney J.C."/>
            <person name="Kagawa T.F."/>
            <person name="Liu W."/>
            <person name="Song Y."/>
            <person name="Salvetti E."/>
            <person name="Wrobel A."/>
            <person name="Rasinkangas P."/>
            <person name="Parkhill J."/>
            <person name="Rea M.C."/>
            <person name="O'Sullivan O."/>
            <person name="Ritari J."/>
            <person name="Douillard F.P."/>
            <person name="Paul Ross R."/>
            <person name="Yang R."/>
            <person name="Briner A.E."/>
            <person name="Felis G.E."/>
            <person name="de Vos W.M."/>
            <person name="Barrangou R."/>
            <person name="Klaenhammer T.R."/>
            <person name="Caufield P.W."/>
            <person name="Cui Y."/>
            <person name="Zhang H."/>
            <person name="O'Toole P.W."/>
        </authorList>
    </citation>
    <scope>NUCLEOTIDE SEQUENCE [LARGE SCALE GENOMIC DNA]</scope>
    <source>
        <strain evidence="4 5">DSM 22689</strain>
    </source>
</reference>
<organism evidence="4 5">
    <name type="scientific">Fructilactobacillus florum DSM 22689 = JCM 16035</name>
    <dbReference type="NCBI Taxonomy" id="1423745"/>
    <lineage>
        <taxon>Bacteria</taxon>
        <taxon>Bacillati</taxon>
        <taxon>Bacillota</taxon>
        <taxon>Bacilli</taxon>
        <taxon>Lactobacillales</taxon>
        <taxon>Lactobacillaceae</taxon>
        <taxon>Fructilactobacillus</taxon>
    </lineage>
</organism>
<dbReference type="PANTHER" id="PTHR43479">
    <property type="entry name" value="ACREF/ENVCD OPERON REPRESSOR-RELATED"/>
    <property type="match status" value="1"/>
</dbReference>
<dbReference type="InterPro" id="IPR050624">
    <property type="entry name" value="HTH-type_Tx_Regulator"/>
</dbReference>
<dbReference type="Gene3D" id="1.10.357.10">
    <property type="entry name" value="Tetracycline Repressor, domain 2"/>
    <property type="match status" value="1"/>
</dbReference>
<evidence type="ECO:0000313" key="5">
    <source>
        <dbReference type="Proteomes" id="UP000051586"/>
    </source>
</evidence>
<accession>A0A0R2CMI1</accession>
<dbReference type="Proteomes" id="UP000051586">
    <property type="component" value="Unassembled WGS sequence"/>
</dbReference>
<feature type="DNA-binding region" description="H-T-H motif" evidence="2">
    <location>
        <begin position="31"/>
        <end position="50"/>
    </location>
</feature>
<evidence type="ECO:0000259" key="3">
    <source>
        <dbReference type="PROSITE" id="PS50977"/>
    </source>
</evidence>
<dbReference type="RefSeq" id="WP_056961761.1">
    <property type="nucleotide sequence ID" value="NZ_AYZI01000007.1"/>
</dbReference>
<dbReference type="STRING" id="1423745.GCA_001311215_00910"/>
<feature type="domain" description="HTH tetR-type" evidence="3">
    <location>
        <begin position="8"/>
        <end position="68"/>
    </location>
</feature>
<dbReference type="Pfam" id="PF00440">
    <property type="entry name" value="TetR_N"/>
    <property type="match status" value="1"/>
</dbReference>
<evidence type="ECO:0000313" key="4">
    <source>
        <dbReference type="EMBL" id="KRM91172.1"/>
    </source>
</evidence>
<dbReference type="InterPro" id="IPR009057">
    <property type="entry name" value="Homeodomain-like_sf"/>
</dbReference>
<protein>
    <recommendedName>
        <fullName evidence="3">HTH tetR-type domain-containing protein</fullName>
    </recommendedName>
</protein>
<evidence type="ECO:0000256" key="2">
    <source>
        <dbReference type="PROSITE-ProRule" id="PRU00335"/>
    </source>
</evidence>
<dbReference type="GO" id="GO:0003677">
    <property type="term" value="F:DNA binding"/>
    <property type="evidence" value="ECO:0007669"/>
    <property type="project" value="UniProtKB-UniRule"/>
</dbReference>